<dbReference type="SUPFAM" id="SSF54495">
    <property type="entry name" value="UBC-like"/>
    <property type="match status" value="1"/>
</dbReference>
<dbReference type="SUPFAM" id="SSF56399">
    <property type="entry name" value="ADP-ribosylation"/>
    <property type="match status" value="1"/>
</dbReference>
<reference evidence="7" key="2">
    <citation type="journal article" date="2023" name="IMA Fungus">
        <title>Comparative genomic study of the Penicillium genus elucidates a diverse pangenome and 15 lateral gene transfer events.</title>
        <authorList>
            <person name="Petersen C."/>
            <person name="Sorensen T."/>
            <person name="Nielsen M.R."/>
            <person name="Sondergaard T.E."/>
            <person name="Sorensen J.L."/>
            <person name="Fitzpatrick D.A."/>
            <person name="Frisvad J.C."/>
            <person name="Nielsen K.L."/>
        </authorList>
    </citation>
    <scope>NUCLEOTIDE SEQUENCE</scope>
    <source>
        <strain evidence="7">IBT 22155</strain>
    </source>
</reference>
<dbReference type="Pfam" id="PF00644">
    <property type="entry name" value="PARP"/>
    <property type="match status" value="1"/>
</dbReference>
<dbReference type="InterPro" id="IPR051838">
    <property type="entry name" value="ARTD_PARP"/>
</dbReference>
<gene>
    <name evidence="7" type="ORF">N7515_008548</name>
</gene>
<comment type="caution">
    <text evidence="7">The sequence shown here is derived from an EMBL/GenBank/DDBJ whole genome shotgun (WGS) entry which is preliminary data.</text>
</comment>
<organism evidence="7 8">
    <name type="scientific">Penicillium bovifimosum</name>
    <dbReference type="NCBI Taxonomy" id="126998"/>
    <lineage>
        <taxon>Eukaryota</taxon>
        <taxon>Fungi</taxon>
        <taxon>Dikarya</taxon>
        <taxon>Ascomycota</taxon>
        <taxon>Pezizomycotina</taxon>
        <taxon>Eurotiomycetes</taxon>
        <taxon>Eurotiomycetidae</taxon>
        <taxon>Eurotiales</taxon>
        <taxon>Aspergillaceae</taxon>
        <taxon>Penicillium</taxon>
    </lineage>
</organism>
<feature type="compositionally biased region" description="Acidic residues" evidence="5">
    <location>
        <begin position="909"/>
        <end position="923"/>
    </location>
</feature>
<dbReference type="Gene3D" id="3.10.110.10">
    <property type="entry name" value="Ubiquitin Conjugating Enzyme"/>
    <property type="match status" value="1"/>
</dbReference>
<accession>A0A9W9GNH6</accession>
<dbReference type="InterPro" id="IPR016135">
    <property type="entry name" value="UBQ-conjugating_enzyme/RWD"/>
</dbReference>
<keyword evidence="1" id="KW-0328">Glycosyltransferase</keyword>
<evidence type="ECO:0000313" key="7">
    <source>
        <dbReference type="EMBL" id="KAJ5124723.1"/>
    </source>
</evidence>
<reference evidence="7" key="1">
    <citation type="submission" date="2022-11" db="EMBL/GenBank/DDBJ databases">
        <authorList>
            <person name="Petersen C."/>
        </authorList>
    </citation>
    <scope>NUCLEOTIDE SEQUENCE</scope>
    <source>
        <strain evidence="7">IBT 22155</strain>
    </source>
</reference>
<feature type="region of interest" description="Disordered" evidence="5">
    <location>
        <begin position="109"/>
        <end position="155"/>
    </location>
</feature>
<name>A0A9W9GNH6_9EURO</name>
<evidence type="ECO:0000313" key="8">
    <source>
        <dbReference type="Proteomes" id="UP001149079"/>
    </source>
</evidence>
<dbReference type="OrthoDB" id="109543at2759"/>
<dbReference type="InterPro" id="IPR012317">
    <property type="entry name" value="Poly(ADP-ribose)pol_cat_dom"/>
</dbReference>
<keyword evidence="3" id="KW-0548">Nucleotidyltransferase</keyword>
<dbReference type="AlphaFoldDB" id="A0A9W9GNH6"/>
<dbReference type="PROSITE" id="PS50127">
    <property type="entry name" value="UBC_2"/>
    <property type="match status" value="1"/>
</dbReference>
<keyword evidence="8" id="KW-1185">Reference proteome</keyword>
<keyword evidence="4" id="KW-0520">NAD</keyword>
<proteinExistence type="predicted"/>
<dbReference type="GO" id="GO:0003950">
    <property type="term" value="F:NAD+ poly-ADP-ribosyltransferase activity"/>
    <property type="evidence" value="ECO:0007669"/>
    <property type="project" value="InterPro"/>
</dbReference>
<feature type="compositionally biased region" description="Polar residues" evidence="5">
    <location>
        <begin position="109"/>
        <end position="119"/>
    </location>
</feature>
<dbReference type="Gene3D" id="3.90.228.10">
    <property type="match status" value="1"/>
</dbReference>
<protein>
    <submittedName>
        <fullName evidence="7">Ubiquitin-conjugating enzyme E2</fullName>
    </submittedName>
</protein>
<evidence type="ECO:0000256" key="2">
    <source>
        <dbReference type="ARBA" id="ARBA00022679"/>
    </source>
</evidence>
<dbReference type="PANTHER" id="PTHR21328">
    <property type="entry name" value="POLY ADP-RIBOSE POLYMERASE FAMILY, MEMBER PARP"/>
    <property type="match status" value="1"/>
</dbReference>
<dbReference type="RefSeq" id="XP_056519122.1">
    <property type="nucleotide sequence ID" value="XM_056669292.1"/>
</dbReference>
<dbReference type="FunFam" id="3.10.110.10:FF:000107">
    <property type="entry name" value="Ubiquitin conjugating enzyme, putative"/>
    <property type="match status" value="1"/>
</dbReference>
<feature type="compositionally biased region" description="Acidic residues" evidence="5">
    <location>
        <begin position="127"/>
        <end position="148"/>
    </location>
</feature>
<dbReference type="GeneID" id="81408462"/>
<dbReference type="CDD" id="cd23802">
    <property type="entry name" value="UBCc_UBE2Q"/>
    <property type="match status" value="1"/>
</dbReference>
<feature type="region of interest" description="Disordered" evidence="5">
    <location>
        <begin position="875"/>
        <end position="937"/>
    </location>
</feature>
<keyword evidence="2" id="KW-0808">Transferase</keyword>
<evidence type="ECO:0000259" key="6">
    <source>
        <dbReference type="PROSITE" id="PS50127"/>
    </source>
</evidence>
<dbReference type="InterPro" id="IPR000608">
    <property type="entry name" value="UBC"/>
</dbReference>
<dbReference type="GO" id="GO:0016779">
    <property type="term" value="F:nucleotidyltransferase activity"/>
    <property type="evidence" value="ECO:0007669"/>
    <property type="project" value="UniProtKB-KW"/>
</dbReference>
<evidence type="ECO:0000256" key="4">
    <source>
        <dbReference type="ARBA" id="ARBA00023027"/>
    </source>
</evidence>
<sequence length="1145" mass="128367">MPRKDFLRDIAEAAVPGRFSRIVNVTAGECDGSISFTLTAPGLDRALDFQAIVTDCQDYPKYHSFLVFSSSEDCPQTVTAALENEVPMLSGSTIHTLLATIEDVITHSTTDPGLASNASDSDHPNPSEEDFDDDESMADYEPDWESDNGDTKFSSDRNLTELKEKIRRDLRVVKDAGFKVGYLGEKFDSIIVSVSCRISKLGISKEAMRAWGVEPTEYLVLLMRYHPNYLDLRTMLEVTNDSKSPLLQMHVGLCDSYKPSFRHAIEALVDPLGLKSSGEATSSDNTMCGQILKPLFIGRSLNSLLNKRLLGIIKLRLRYAFSWTAAELFFHTNQGKVFSVSDATSEEYSQRDVWATSTPALLAADHVAERDHDTSQMSLPLAAMQFTLRHFTKCTEFCLVCHCKTGDTFEALKPYVCSNELCLYQYLALDMGTSLEHEISSQPSVVNLLISLAYARAESGRLTDFPTGLRLRVPAKMLSRTDGQPADCHTGLLTEDLLLSSQCLPDSVRAGDWIVIIGAYNDRDWHCRVKQIIDSNQWRISQPVMGGHQVIIQHLQNPQFKCPTIVNFVVYDTNMDDLDSAQKQKIISTLLSELPSLDNMLMFIQSHTMVKALSSWEDMISPAGLNLLRWIVASNRSFIQRGDLEPQHQVTGMGKYIEFRLVQGAADKEQRFLNAVNSISAAQDPPPDHPTLFAWHGSPVHSWHSILREGLHFKFMTNGRAYGNGIYLSNNFATSLGYTAVLTASKLIWPENRMKISTMVSLNEIVNAPRRFVNCIPHYVVQHLDWIQPRYLFVELQTTENQNNTWANLMAAHRAVPNHQSVAVNPRSSSEDSDIVYYKQDQRFPVFGPENTPIEIPIPVFKRKKADYLRNAAQQNAAGVALPPESSSTNRKYSDEDEDTNSSIMTTADDLDILLSDSDDEIPDSPMQTESIPDNEPKTDFEPGTLSRDILPVLDPPQYATTTATKLLQQHLNATIKTQNKVPLHELGWYVDPNLITTVYQWIVELHSFDPDLPLAKDLKSINLKSIVLELRFPPQFPIDPPFFRVIRPRFLQFAAGGGGHVTVGGAMCMELLTHSGWLPTASIESVLLQVRLAITSTDPRPARLERVSMSTRKDYSVAEAVEDYRRVAIVHGWQISNDLQKLAW</sequence>
<dbReference type="Proteomes" id="UP001149079">
    <property type="component" value="Unassembled WGS sequence"/>
</dbReference>
<dbReference type="EMBL" id="JAPQKL010000006">
    <property type="protein sequence ID" value="KAJ5124723.1"/>
    <property type="molecule type" value="Genomic_DNA"/>
</dbReference>
<feature type="domain" description="UBC core" evidence="6">
    <location>
        <begin position="963"/>
        <end position="1135"/>
    </location>
</feature>
<evidence type="ECO:0000256" key="1">
    <source>
        <dbReference type="ARBA" id="ARBA00022676"/>
    </source>
</evidence>
<evidence type="ECO:0000256" key="3">
    <source>
        <dbReference type="ARBA" id="ARBA00022695"/>
    </source>
</evidence>
<evidence type="ECO:0000256" key="5">
    <source>
        <dbReference type="SAM" id="MobiDB-lite"/>
    </source>
</evidence>